<dbReference type="Proteomes" id="UP000316096">
    <property type="component" value="Unassembled WGS sequence"/>
</dbReference>
<evidence type="ECO:0000256" key="1">
    <source>
        <dbReference type="SAM" id="MobiDB-lite"/>
    </source>
</evidence>
<name>A0A543CTZ4_9ACTN</name>
<gene>
    <name evidence="2" type="ORF">FB559_6282</name>
</gene>
<comment type="caution">
    <text evidence="2">The sequence shown here is derived from an EMBL/GenBank/DDBJ whole genome shotgun (WGS) entry which is preliminary data.</text>
</comment>
<feature type="region of interest" description="Disordered" evidence="1">
    <location>
        <begin position="64"/>
        <end position="88"/>
    </location>
</feature>
<keyword evidence="3" id="KW-1185">Reference proteome</keyword>
<reference evidence="2 3" key="1">
    <citation type="submission" date="2019-06" db="EMBL/GenBank/DDBJ databases">
        <title>Sequencing the genomes of 1000 actinobacteria strains.</title>
        <authorList>
            <person name="Klenk H.-P."/>
        </authorList>
    </citation>
    <scope>NUCLEOTIDE SEQUENCE [LARGE SCALE GENOMIC DNA]</scope>
    <source>
        <strain evidence="2 3">DSM 102200</strain>
    </source>
</reference>
<evidence type="ECO:0000313" key="3">
    <source>
        <dbReference type="Proteomes" id="UP000316096"/>
    </source>
</evidence>
<proteinExistence type="predicted"/>
<sequence>MNQQPDDAVEVLRAVWAADDQDRADLDEVCGTQKPCKNMKHVSFDGLAEPGTDLRSAWRERLEREGKLSSSGGTVRDLVLGRQESTPS</sequence>
<accession>A0A543CTZ4</accession>
<dbReference type="EMBL" id="VFOZ01000001">
    <property type="protein sequence ID" value="TQM00567.1"/>
    <property type="molecule type" value="Genomic_DNA"/>
</dbReference>
<organism evidence="2 3">
    <name type="scientific">Actinoallomurus bryophytorum</name>
    <dbReference type="NCBI Taxonomy" id="1490222"/>
    <lineage>
        <taxon>Bacteria</taxon>
        <taxon>Bacillati</taxon>
        <taxon>Actinomycetota</taxon>
        <taxon>Actinomycetes</taxon>
        <taxon>Streptosporangiales</taxon>
        <taxon>Thermomonosporaceae</taxon>
        <taxon>Actinoallomurus</taxon>
    </lineage>
</organism>
<dbReference type="OrthoDB" id="3634740at2"/>
<dbReference type="RefSeq" id="WP_141960218.1">
    <property type="nucleotide sequence ID" value="NZ_VFOZ01000001.1"/>
</dbReference>
<protein>
    <submittedName>
        <fullName evidence="2">Uncharacterized protein</fullName>
    </submittedName>
</protein>
<evidence type="ECO:0000313" key="2">
    <source>
        <dbReference type="EMBL" id="TQM00567.1"/>
    </source>
</evidence>
<dbReference type="AlphaFoldDB" id="A0A543CTZ4"/>